<keyword evidence="7 10" id="KW-0413">Isomerase</keyword>
<dbReference type="AlphaFoldDB" id="A0A3B1CLA4"/>
<evidence type="ECO:0000256" key="6">
    <source>
        <dbReference type="ARBA" id="ARBA00023152"/>
    </source>
</evidence>
<keyword evidence="6" id="KW-0324">Glycolysis</keyword>
<dbReference type="InterPro" id="IPR035476">
    <property type="entry name" value="SIS_PGI_1"/>
</dbReference>
<keyword evidence="9" id="KW-1133">Transmembrane helix</keyword>
<keyword evidence="5" id="KW-0963">Cytoplasm</keyword>
<protein>
    <recommendedName>
        <fullName evidence="3">glucose-6-phosphate isomerase</fullName>
        <ecNumber evidence="3">5.3.1.9</ecNumber>
    </recommendedName>
</protein>
<dbReference type="InterPro" id="IPR018189">
    <property type="entry name" value="Phosphoglucose_isomerase_CS"/>
</dbReference>
<gene>
    <name evidence="10" type="ORF">MNBD_NITROSPINAE04-962</name>
</gene>
<dbReference type="InterPro" id="IPR046348">
    <property type="entry name" value="SIS_dom_sf"/>
</dbReference>
<dbReference type="GO" id="GO:0051156">
    <property type="term" value="P:glucose 6-phosphate metabolic process"/>
    <property type="evidence" value="ECO:0007669"/>
    <property type="project" value="TreeGrafter"/>
</dbReference>
<keyword evidence="9" id="KW-0812">Transmembrane</keyword>
<dbReference type="UniPathway" id="UPA00109">
    <property type="reaction ID" value="UER00181"/>
</dbReference>
<evidence type="ECO:0000256" key="8">
    <source>
        <dbReference type="ARBA" id="ARBA00029321"/>
    </source>
</evidence>
<dbReference type="FunFam" id="3.40.50.10490:FF:000016">
    <property type="entry name" value="Glucose-6-phosphate isomerase"/>
    <property type="match status" value="1"/>
</dbReference>
<dbReference type="PROSITE" id="PS51463">
    <property type="entry name" value="P_GLUCOSE_ISOMERASE_3"/>
    <property type="match status" value="1"/>
</dbReference>
<evidence type="ECO:0000256" key="1">
    <source>
        <dbReference type="ARBA" id="ARBA00004926"/>
    </source>
</evidence>
<feature type="transmembrane region" description="Helical" evidence="9">
    <location>
        <begin position="79"/>
        <end position="98"/>
    </location>
</feature>
<dbReference type="CDD" id="cd05015">
    <property type="entry name" value="SIS_PGI_1"/>
    <property type="match status" value="1"/>
</dbReference>
<dbReference type="FunFam" id="3.40.50.10490:FF:000071">
    <property type="entry name" value="Glucose-6-phosphate isomerase"/>
    <property type="match status" value="1"/>
</dbReference>
<dbReference type="PANTHER" id="PTHR11469">
    <property type="entry name" value="GLUCOSE-6-PHOSPHATE ISOMERASE"/>
    <property type="match status" value="1"/>
</dbReference>
<dbReference type="InterPro" id="IPR001672">
    <property type="entry name" value="G6P_Isomerase"/>
</dbReference>
<organism evidence="10">
    <name type="scientific">hydrothermal vent metagenome</name>
    <dbReference type="NCBI Taxonomy" id="652676"/>
    <lineage>
        <taxon>unclassified sequences</taxon>
        <taxon>metagenomes</taxon>
        <taxon>ecological metagenomes</taxon>
    </lineage>
</organism>
<keyword evidence="4" id="KW-0312">Gluconeogenesis</keyword>
<sequence length="465" mass="51302">MSDIVIDYTNVMAESVGPESGLTMEGFSALRPREKKIHKQLAKRRKSGDLPFFDLPYKTADAKKLVTAAKRLRKDFSTIVVLGIGGSALGTTALFNALCHSRHNSLPASKRNGMRLFVEDNIDPDHFSELLSTLKLKETVFNVISKSGSTAETMAQFMIVANILSSKIGKGWKKHLILTTDAKSGALRKIADKNKIKSFIVPDGVGGRFTVLTSVCLLPAAAAGIDILGLLKGAARMDERIQNDSILLNPAYLFAAANYLLDTTKAKKMIVMMPYSNKLKDVADWFRQLWAESLGKRRDFDGNPVYAGQTPIKALGATDQHSQIQLYVEGPFDKVVCFIEVEKFDIKVPIPHGFEELPGISYLGGHTLNDLINVEKKGTEYALTANHRPNMTIRLPEINANTLGQLLYMLEVATAFAGGLYRVDAFNQPGVEFGKEYAYAMLGRKGYEEKHVELTPSKKAENRVV</sequence>
<evidence type="ECO:0000313" key="10">
    <source>
        <dbReference type="EMBL" id="VAX17507.1"/>
    </source>
</evidence>
<dbReference type="GO" id="GO:0048029">
    <property type="term" value="F:monosaccharide binding"/>
    <property type="evidence" value="ECO:0007669"/>
    <property type="project" value="TreeGrafter"/>
</dbReference>
<comment type="catalytic activity">
    <reaction evidence="8">
        <text>alpha-D-glucose 6-phosphate = beta-D-fructose 6-phosphate</text>
        <dbReference type="Rhea" id="RHEA:11816"/>
        <dbReference type="ChEBI" id="CHEBI:57634"/>
        <dbReference type="ChEBI" id="CHEBI:58225"/>
        <dbReference type="EC" id="5.3.1.9"/>
    </reaction>
</comment>
<dbReference type="Gene3D" id="3.40.50.10490">
    <property type="entry name" value="Glucose-6-phosphate isomerase like protein, domain 1"/>
    <property type="match status" value="2"/>
</dbReference>
<name>A0A3B1CLA4_9ZZZZ</name>
<proteinExistence type="inferred from homology"/>
<dbReference type="GO" id="GO:0005829">
    <property type="term" value="C:cytosol"/>
    <property type="evidence" value="ECO:0007669"/>
    <property type="project" value="TreeGrafter"/>
</dbReference>
<dbReference type="GO" id="GO:0004347">
    <property type="term" value="F:glucose-6-phosphate isomerase activity"/>
    <property type="evidence" value="ECO:0007669"/>
    <property type="project" value="UniProtKB-EC"/>
</dbReference>
<dbReference type="PANTHER" id="PTHR11469:SF1">
    <property type="entry name" value="GLUCOSE-6-PHOSPHATE ISOMERASE"/>
    <property type="match status" value="1"/>
</dbReference>
<keyword evidence="9" id="KW-0472">Membrane</keyword>
<dbReference type="Pfam" id="PF00342">
    <property type="entry name" value="PGI"/>
    <property type="match status" value="2"/>
</dbReference>
<comment type="pathway">
    <text evidence="1">Carbohydrate degradation; glycolysis; D-glyceraldehyde 3-phosphate and glycerone phosphate from D-glucose: step 2/4.</text>
</comment>
<reference evidence="10" key="1">
    <citation type="submission" date="2018-06" db="EMBL/GenBank/DDBJ databases">
        <authorList>
            <person name="Zhirakovskaya E."/>
        </authorList>
    </citation>
    <scope>NUCLEOTIDE SEQUENCE</scope>
</reference>
<dbReference type="GO" id="GO:0006096">
    <property type="term" value="P:glycolytic process"/>
    <property type="evidence" value="ECO:0007669"/>
    <property type="project" value="UniProtKB-UniPathway"/>
</dbReference>
<dbReference type="CDD" id="cd05016">
    <property type="entry name" value="SIS_PGI_2"/>
    <property type="match status" value="1"/>
</dbReference>
<evidence type="ECO:0000256" key="9">
    <source>
        <dbReference type="SAM" id="Phobius"/>
    </source>
</evidence>
<dbReference type="PROSITE" id="PS00174">
    <property type="entry name" value="P_GLUCOSE_ISOMERASE_2"/>
    <property type="match status" value="1"/>
</dbReference>
<dbReference type="EC" id="5.3.1.9" evidence="3"/>
<evidence type="ECO:0000256" key="4">
    <source>
        <dbReference type="ARBA" id="ARBA00022432"/>
    </source>
</evidence>
<evidence type="ECO:0000256" key="3">
    <source>
        <dbReference type="ARBA" id="ARBA00011952"/>
    </source>
</evidence>
<evidence type="ECO:0000256" key="2">
    <source>
        <dbReference type="ARBA" id="ARBA00006604"/>
    </source>
</evidence>
<dbReference type="HAMAP" id="MF_00473">
    <property type="entry name" value="G6P_isomerase"/>
    <property type="match status" value="1"/>
</dbReference>
<dbReference type="GO" id="GO:0097367">
    <property type="term" value="F:carbohydrate derivative binding"/>
    <property type="evidence" value="ECO:0007669"/>
    <property type="project" value="InterPro"/>
</dbReference>
<evidence type="ECO:0000256" key="5">
    <source>
        <dbReference type="ARBA" id="ARBA00022490"/>
    </source>
</evidence>
<dbReference type="PRINTS" id="PR00662">
    <property type="entry name" value="G6PISOMERASE"/>
</dbReference>
<dbReference type="GO" id="GO:0006094">
    <property type="term" value="P:gluconeogenesis"/>
    <property type="evidence" value="ECO:0007669"/>
    <property type="project" value="UniProtKB-KW"/>
</dbReference>
<accession>A0A3B1CLA4</accession>
<dbReference type="EMBL" id="UOGA01000097">
    <property type="protein sequence ID" value="VAX17507.1"/>
    <property type="molecule type" value="Genomic_DNA"/>
</dbReference>
<dbReference type="InterPro" id="IPR035482">
    <property type="entry name" value="SIS_PGI_2"/>
</dbReference>
<evidence type="ECO:0000256" key="7">
    <source>
        <dbReference type="ARBA" id="ARBA00023235"/>
    </source>
</evidence>
<dbReference type="SUPFAM" id="SSF53697">
    <property type="entry name" value="SIS domain"/>
    <property type="match status" value="1"/>
</dbReference>
<comment type="similarity">
    <text evidence="2">Belongs to the GPI family.</text>
</comment>